<proteinExistence type="predicted"/>
<sequence length="151" mass="17029">MRFSYVRVRWTRPVTTPIIASTTRCTAIVRRGRLDGSGSFVFMTMLSHRRLPSPVPGRSRGGAMRAARYLSDGRQTESVCGCPRYRRHGRLTRSKRASAFAPPREKDRQNGASAKRLSSTRTCSICSKQTPRREPSLLSPGADEVRLLDRY</sequence>
<dbReference type="AlphaFoldDB" id="A0A5C2S7C4"/>
<evidence type="ECO:0000313" key="3">
    <source>
        <dbReference type="Proteomes" id="UP000313359"/>
    </source>
</evidence>
<accession>A0A5C2S7C4</accession>
<keyword evidence="3" id="KW-1185">Reference proteome</keyword>
<evidence type="ECO:0000313" key="2">
    <source>
        <dbReference type="EMBL" id="RPD59630.1"/>
    </source>
</evidence>
<organism evidence="2 3">
    <name type="scientific">Lentinus tigrinus ALCF2SS1-6</name>
    <dbReference type="NCBI Taxonomy" id="1328759"/>
    <lineage>
        <taxon>Eukaryota</taxon>
        <taxon>Fungi</taxon>
        <taxon>Dikarya</taxon>
        <taxon>Basidiomycota</taxon>
        <taxon>Agaricomycotina</taxon>
        <taxon>Agaricomycetes</taxon>
        <taxon>Polyporales</taxon>
        <taxon>Polyporaceae</taxon>
        <taxon>Lentinus</taxon>
    </lineage>
</organism>
<protein>
    <submittedName>
        <fullName evidence="2">Uncharacterized protein</fullName>
    </submittedName>
</protein>
<reference evidence="2" key="1">
    <citation type="journal article" date="2018" name="Genome Biol. Evol.">
        <title>Genomics and development of Lentinus tigrinus, a white-rot wood-decaying mushroom with dimorphic fruiting bodies.</title>
        <authorList>
            <person name="Wu B."/>
            <person name="Xu Z."/>
            <person name="Knudson A."/>
            <person name="Carlson A."/>
            <person name="Chen N."/>
            <person name="Kovaka S."/>
            <person name="LaButti K."/>
            <person name="Lipzen A."/>
            <person name="Pennachio C."/>
            <person name="Riley R."/>
            <person name="Schakwitz W."/>
            <person name="Umezawa K."/>
            <person name="Ohm R.A."/>
            <person name="Grigoriev I.V."/>
            <person name="Nagy L.G."/>
            <person name="Gibbons J."/>
            <person name="Hibbett D."/>
        </authorList>
    </citation>
    <scope>NUCLEOTIDE SEQUENCE [LARGE SCALE GENOMIC DNA]</scope>
    <source>
        <strain evidence="2">ALCF2SS1-6</strain>
    </source>
</reference>
<feature type="region of interest" description="Disordered" evidence="1">
    <location>
        <begin position="91"/>
        <end position="144"/>
    </location>
</feature>
<dbReference type="Proteomes" id="UP000313359">
    <property type="component" value="Unassembled WGS sequence"/>
</dbReference>
<feature type="compositionally biased region" description="Polar residues" evidence="1">
    <location>
        <begin position="110"/>
        <end position="129"/>
    </location>
</feature>
<dbReference type="EMBL" id="ML122269">
    <property type="protein sequence ID" value="RPD59630.1"/>
    <property type="molecule type" value="Genomic_DNA"/>
</dbReference>
<evidence type="ECO:0000256" key="1">
    <source>
        <dbReference type="SAM" id="MobiDB-lite"/>
    </source>
</evidence>
<gene>
    <name evidence="2" type="ORF">L227DRAFT_154232</name>
</gene>
<name>A0A5C2S7C4_9APHY</name>